<dbReference type="AlphaFoldDB" id="A0A4R6UPV6"/>
<dbReference type="EMBL" id="SNYN01000016">
    <property type="protein sequence ID" value="TDQ49258.1"/>
    <property type="molecule type" value="Genomic_DNA"/>
</dbReference>
<name>A0A4R6UPV6_9ACTN</name>
<gene>
    <name evidence="2" type="ORF">EV190_11654</name>
</gene>
<dbReference type="Proteomes" id="UP000295281">
    <property type="component" value="Unassembled WGS sequence"/>
</dbReference>
<evidence type="ECO:0000313" key="2">
    <source>
        <dbReference type="EMBL" id="TDQ49258.1"/>
    </source>
</evidence>
<organism evidence="2 3">
    <name type="scientific">Actinorugispora endophytica</name>
    <dbReference type="NCBI Taxonomy" id="1605990"/>
    <lineage>
        <taxon>Bacteria</taxon>
        <taxon>Bacillati</taxon>
        <taxon>Actinomycetota</taxon>
        <taxon>Actinomycetes</taxon>
        <taxon>Streptosporangiales</taxon>
        <taxon>Nocardiopsidaceae</taxon>
        <taxon>Actinorugispora</taxon>
    </lineage>
</organism>
<feature type="compositionally biased region" description="Low complexity" evidence="1">
    <location>
        <begin position="289"/>
        <end position="300"/>
    </location>
</feature>
<keyword evidence="3" id="KW-1185">Reference proteome</keyword>
<feature type="compositionally biased region" description="Pro residues" evidence="1">
    <location>
        <begin position="340"/>
        <end position="353"/>
    </location>
</feature>
<evidence type="ECO:0000256" key="1">
    <source>
        <dbReference type="SAM" id="MobiDB-lite"/>
    </source>
</evidence>
<evidence type="ECO:0000313" key="3">
    <source>
        <dbReference type="Proteomes" id="UP000295281"/>
    </source>
</evidence>
<comment type="caution">
    <text evidence="2">The sequence shown here is derived from an EMBL/GenBank/DDBJ whole genome shotgun (WGS) entry which is preliminary data.</text>
</comment>
<sequence length="369" mass="38675">MSSDRSRSASVVALLADIPSTGHLGDAQARRFPLDGDDVAARSADFIDFAAHHVSQGRKVVALYPAWRSDRAERAIRFARGALRTDCVAAVPMDLSPLALSLLADQMAYLSPYLPAGLVAELADELPGHVLAGGWLRSVANLSTIPISVRQHVGSLAPRTVFLAFCAPHQRVGRVRRSDPAPNIPFRPVNPVQILVSAGGDADRSAFDAQFMPVVGATATRDLPEQPLGPAYWGTARYVEFVVFSAHQDALTRPVRAIRSTTCAWCRERVAGPHCRFCGAANQTPAGRPPAYAKAAQVPAPAAPPAPPPGPPAQGPPPPPGPAPHGGPPPGYGADSGPNSRPPAPQHPAPPPGSGADTGRTPGYRPTHR</sequence>
<feature type="compositionally biased region" description="Pro residues" evidence="1">
    <location>
        <begin position="301"/>
        <end position="331"/>
    </location>
</feature>
<accession>A0A4R6UPV6</accession>
<reference evidence="2 3" key="1">
    <citation type="submission" date="2019-03" db="EMBL/GenBank/DDBJ databases">
        <title>Genomic Encyclopedia of Type Strains, Phase IV (KMG-IV): sequencing the most valuable type-strain genomes for metagenomic binning, comparative biology and taxonomic classification.</title>
        <authorList>
            <person name="Goeker M."/>
        </authorList>
    </citation>
    <scope>NUCLEOTIDE SEQUENCE [LARGE SCALE GENOMIC DNA]</scope>
    <source>
        <strain evidence="2 3">DSM 46770</strain>
    </source>
</reference>
<dbReference type="RefSeq" id="WP_243742624.1">
    <property type="nucleotide sequence ID" value="NZ_SNYN01000016.1"/>
</dbReference>
<proteinExistence type="predicted"/>
<protein>
    <submittedName>
        <fullName evidence="2">Uncharacterized protein</fullName>
    </submittedName>
</protein>
<feature type="region of interest" description="Disordered" evidence="1">
    <location>
        <begin position="285"/>
        <end position="369"/>
    </location>
</feature>